<organism evidence="2 3">
    <name type="scientific">Zasmidium cellare</name>
    <name type="common">Wine cellar mold</name>
    <name type="synonym">Racodium cellare</name>
    <dbReference type="NCBI Taxonomy" id="395010"/>
    <lineage>
        <taxon>Eukaryota</taxon>
        <taxon>Fungi</taxon>
        <taxon>Dikarya</taxon>
        <taxon>Ascomycota</taxon>
        <taxon>Pezizomycotina</taxon>
        <taxon>Dothideomycetes</taxon>
        <taxon>Dothideomycetidae</taxon>
        <taxon>Mycosphaerellales</taxon>
        <taxon>Mycosphaerellaceae</taxon>
        <taxon>Zasmidium</taxon>
    </lineage>
</organism>
<accession>A0ABR0EI75</accession>
<evidence type="ECO:0000256" key="1">
    <source>
        <dbReference type="SAM" id="SignalP"/>
    </source>
</evidence>
<gene>
    <name evidence="2" type="ORF">PRZ48_009090</name>
</gene>
<protein>
    <submittedName>
        <fullName evidence="2">Uncharacterized protein</fullName>
    </submittedName>
</protein>
<feature type="chain" id="PRO_5047129482" evidence="1">
    <location>
        <begin position="18"/>
        <end position="149"/>
    </location>
</feature>
<dbReference type="Proteomes" id="UP001305779">
    <property type="component" value="Unassembled WGS sequence"/>
</dbReference>
<keyword evidence="1" id="KW-0732">Signal</keyword>
<keyword evidence="3" id="KW-1185">Reference proteome</keyword>
<proteinExistence type="predicted"/>
<comment type="caution">
    <text evidence="2">The sequence shown here is derived from an EMBL/GenBank/DDBJ whole genome shotgun (WGS) entry which is preliminary data.</text>
</comment>
<reference evidence="2 3" key="1">
    <citation type="journal article" date="2023" name="G3 (Bethesda)">
        <title>A chromosome-level genome assembly of Zasmidium syzygii isolated from banana leaves.</title>
        <authorList>
            <person name="van Westerhoven A.C."/>
            <person name="Mehrabi R."/>
            <person name="Talebi R."/>
            <person name="Steentjes M.B.F."/>
            <person name="Corcolon B."/>
            <person name="Chong P.A."/>
            <person name="Kema G.H.J."/>
            <person name="Seidl M.F."/>
        </authorList>
    </citation>
    <scope>NUCLEOTIDE SEQUENCE [LARGE SCALE GENOMIC DNA]</scope>
    <source>
        <strain evidence="2 3">P124</strain>
    </source>
</reference>
<feature type="signal peptide" evidence="1">
    <location>
        <begin position="1"/>
        <end position="17"/>
    </location>
</feature>
<dbReference type="EMBL" id="JAXOVC010000006">
    <property type="protein sequence ID" value="KAK4500898.1"/>
    <property type="molecule type" value="Genomic_DNA"/>
</dbReference>
<sequence length="149" mass="16387">MKTTIISIAALLTASLAAPVTTPAPVANEFFHKRDVCLADASVLYNWWESGWQRYRIAFSTDQFGGDNDQILAAARGVWGSIDNDNDDRCGQAYDDVQNVQIYYNDTEKKTVVDVNQAVGPVGQDVINCLAHNFQQAWSNKACPNGRTG</sequence>
<evidence type="ECO:0000313" key="2">
    <source>
        <dbReference type="EMBL" id="KAK4500898.1"/>
    </source>
</evidence>
<name>A0ABR0EI75_ZASCE</name>
<evidence type="ECO:0000313" key="3">
    <source>
        <dbReference type="Proteomes" id="UP001305779"/>
    </source>
</evidence>